<dbReference type="GO" id="GO:0006313">
    <property type="term" value="P:DNA transposition"/>
    <property type="evidence" value="ECO:0007669"/>
    <property type="project" value="InterPro"/>
</dbReference>
<dbReference type="Gene3D" id="3.30.70.1290">
    <property type="entry name" value="Transposase IS200-like"/>
    <property type="match status" value="1"/>
</dbReference>
<dbReference type="RefSeq" id="WP_425434124.1">
    <property type="nucleotide sequence ID" value="NZ_FOHZ01000085.1"/>
</dbReference>
<dbReference type="PANTHER" id="PTHR34322:SF2">
    <property type="entry name" value="TRANSPOSASE IS200-LIKE DOMAIN-CONTAINING PROTEIN"/>
    <property type="match status" value="1"/>
</dbReference>
<dbReference type="GO" id="GO:0003677">
    <property type="term" value="F:DNA binding"/>
    <property type="evidence" value="ECO:0007669"/>
    <property type="project" value="InterPro"/>
</dbReference>
<dbReference type="STRING" id="430453.SAMN04487962_1851"/>
<protein>
    <submittedName>
        <fullName evidence="1">Putative transposase</fullName>
    </submittedName>
</protein>
<dbReference type="Proteomes" id="UP000198762">
    <property type="component" value="Unassembled WGS sequence"/>
</dbReference>
<dbReference type="GO" id="GO:0004803">
    <property type="term" value="F:transposase activity"/>
    <property type="evidence" value="ECO:0007669"/>
    <property type="project" value="InterPro"/>
</dbReference>
<dbReference type="InterPro" id="IPR036515">
    <property type="entry name" value="Transposase_17_sf"/>
</dbReference>
<sequence>SLWEGRYKISPIDTDHYLLSCCRYVELNPVKAGMVDAAEHYPWSSYAARIGLAHCDWLDEPPTMAALGIDSQSRRERYQAFVNDGAFSEQDRQIRTAIAGNKLTGGNRFVDEVERRIVLRIETRAPGRPRK</sequence>
<proteinExistence type="predicted"/>
<dbReference type="SUPFAM" id="SSF143422">
    <property type="entry name" value="Transposase IS200-like"/>
    <property type="match status" value="1"/>
</dbReference>
<organism evidence="1 2">
    <name type="scientific">Marinobacter segnicrescens</name>
    <dbReference type="NCBI Taxonomy" id="430453"/>
    <lineage>
        <taxon>Bacteria</taxon>
        <taxon>Pseudomonadati</taxon>
        <taxon>Pseudomonadota</taxon>
        <taxon>Gammaproteobacteria</taxon>
        <taxon>Pseudomonadales</taxon>
        <taxon>Marinobacteraceae</taxon>
        <taxon>Marinobacter</taxon>
    </lineage>
</organism>
<name>A0A1I0IIY2_9GAMM</name>
<evidence type="ECO:0000313" key="2">
    <source>
        <dbReference type="Proteomes" id="UP000198762"/>
    </source>
</evidence>
<feature type="non-terminal residue" evidence="1">
    <location>
        <position position="1"/>
    </location>
</feature>
<keyword evidence="2" id="KW-1185">Reference proteome</keyword>
<dbReference type="AlphaFoldDB" id="A0A1I0IIY2"/>
<evidence type="ECO:0000313" key="1">
    <source>
        <dbReference type="EMBL" id="SET96915.1"/>
    </source>
</evidence>
<reference evidence="2" key="1">
    <citation type="submission" date="2016-10" db="EMBL/GenBank/DDBJ databases">
        <authorList>
            <person name="Varghese N."/>
            <person name="Submissions S."/>
        </authorList>
    </citation>
    <scope>NUCLEOTIDE SEQUENCE [LARGE SCALE GENOMIC DNA]</scope>
    <source>
        <strain evidence="2">CGMCC 1.6489</strain>
    </source>
</reference>
<accession>A0A1I0IIY2</accession>
<dbReference type="PANTHER" id="PTHR34322">
    <property type="entry name" value="TRANSPOSASE, Y1_TNP DOMAIN-CONTAINING"/>
    <property type="match status" value="1"/>
</dbReference>
<gene>
    <name evidence="1" type="ORF">SAMN04487962_1851</name>
</gene>
<dbReference type="EMBL" id="FOHZ01000085">
    <property type="protein sequence ID" value="SET96915.1"/>
    <property type="molecule type" value="Genomic_DNA"/>
</dbReference>